<dbReference type="InterPro" id="IPR000531">
    <property type="entry name" value="Beta-barrel_TonB"/>
</dbReference>
<comment type="subcellular location">
    <subcellularLocation>
        <location evidence="1 8">Cell outer membrane</location>
        <topology evidence="1 8">Multi-pass membrane protein</topology>
    </subcellularLocation>
</comment>
<evidence type="ECO:0000313" key="12">
    <source>
        <dbReference type="EMBL" id="MDO1513448.1"/>
    </source>
</evidence>
<evidence type="ECO:0000313" key="13">
    <source>
        <dbReference type="Proteomes" id="UP001168579"/>
    </source>
</evidence>
<dbReference type="InterPro" id="IPR008969">
    <property type="entry name" value="CarboxyPept-like_regulatory"/>
</dbReference>
<keyword evidence="3 8" id="KW-1134">Transmembrane beta strand</keyword>
<evidence type="ECO:0000259" key="11">
    <source>
        <dbReference type="Pfam" id="PF07715"/>
    </source>
</evidence>
<dbReference type="Gene3D" id="2.40.170.20">
    <property type="entry name" value="TonB-dependent receptor, beta-barrel domain"/>
    <property type="match status" value="1"/>
</dbReference>
<dbReference type="InterPro" id="IPR036942">
    <property type="entry name" value="Beta-barrel_TonB_sf"/>
</dbReference>
<reference evidence="12" key="2">
    <citation type="submission" date="2023-06" db="EMBL/GenBank/DDBJ databases">
        <authorList>
            <person name="Lucena T."/>
            <person name="Sun Q."/>
        </authorList>
    </citation>
    <scope>NUCLEOTIDE SEQUENCE</scope>
    <source>
        <strain evidence="12">CECT 8869</strain>
    </source>
</reference>
<comment type="similarity">
    <text evidence="8 9">Belongs to the TonB-dependent receptor family.</text>
</comment>
<dbReference type="InterPro" id="IPR039426">
    <property type="entry name" value="TonB-dep_rcpt-like"/>
</dbReference>
<evidence type="ECO:0000259" key="10">
    <source>
        <dbReference type="Pfam" id="PF00593"/>
    </source>
</evidence>
<dbReference type="Gene3D" id="2.60.40.1120">
    <property type="entry name" value="Carboxypeptidase-like, regulatory domain"/>
    <property type="match status" value="1"/>
</dbReference>
<keyword evidence="13" id="KW-1185">Reference proteome</keyword>
<feature type="domain" description="TonB-dependent receptor-like beta-barrel" evidence="10">
    <location>
        <begin position="304"/>
        <end position="765"/>
    </location>
</feature>
<dbReference type="Pfam" id="PF07715">
    <property type="entry name" value="Plug"/>
    <property type="match status" value="1"/>
</dbReference>
<gene>
    <name evidence="12" type="ORF">Q2T41_12355</name>
</gene>
<evidence type="ECO:0000256" key="4">
    <source>
        <dbReference type="ARBA" id="ARBA00022692"/>
    </source>
</evidence>
<evidence type="ECO:0000256" key="7">
    <source>
        <dbReference type="ARBA" id="ARBA00023237"/>
    </source>
</evidence>
<sequence>MDKLNHKTVYGKHTHIIMFLAFIMTVFFSGTLSAQEFLLGVEVYEKSTNQPLESAEITIQPCACGGITNNNGLFTIRLKANTYELTVNYIGFKSRRTIVDLNSNNTIKLYLEEEEEQLSEVIVRAKRINDNLELPQMGALQLQTQELKKMPSGLGEADVLRSMTLLAGVNNAGEISNGLSVRGGALDQNLLLYDNAPVFNPTHLFGLFSVFTPDVISSVDLYRANIPARYGGRITSVLDIKVKNPYVDKFKLSGGIGIVSSRLNIETPLIKDKLMIAIGGRAGLTDFLLPLFSERLKNTKANFYDSTLKLLYLPTNNDQITFTGFYSKDYYQLDLITKIQNINAKNNQYDFRTLNGTLNWRHSFNEKSNLRTYLVMSNYAPKTIFPEVDNPNNIEFSSQIVYQSLASEFSKEINQDASYYLGIQANKYEISPGELSPGNGNSVDPVILAKENSYEFATYANMNYNPTDAVAISAGLRFSHYVLVGPYRQAVLDDNTGLLLAVNEFEKGAGVKTYNGLEPRLGANIKLNQSTSIKASYARSKQYLQNVYNSTTPLPTSRWKTSDPNILPQLSDTYGLGIYKNISNNEIELGLEGYYRSSENNLTFKPGADFFLEEFLERDIIQGEGKAYGVEFSIKKSTGKVNGWFNYTWSKSLLRSNNEKLGDRINNNNWFVSDFDRPHVINSTVNFEGDRYNTWSFNFTGQTGRPYTVANSVFKLENLDVPIFIERNNARLRPYHRLDFSWNVKYSKKLNKRWVGDWTFTIYNVYSRRNPFNNYYAQRQDGVDTDVFLGSPLGSYELSILNSPLFSLTYNFVFQ</sequence>
<dbReference type="SUPFAM" id="SSF49464">
    <property type="entry name" value="Carboxypeptidase regulatory domain-like"/>
    <property type="match status" value="1"/>
</dbReference>
<protein>
    <submittedName>
        <fullName evidence="12">Carboxypeptidase-like regulatory domain-containing protein</fullName>
    </submittedName>
</protein>
<dbReference type="InterPro" id="IPR012910">
    <property type="entry name" value="Plug_dom"/>
</dbReference>
<dbReference type="InterPro" id="IPR037066">
    <property type="entry name" value="Plug_dom_sf"/>
</dbReference>
<evidence type="ECO:0000256" key="2">
    <source>
        <dbReference type="ARBA" id="ARBA00022448"/>
    </source>
</evidence>
<dbReference type="SUPFAM" id="SSF56935">
    <property type="entry name" value="Porins"/>
    <property type="match status" value="1"/>
</dbReference>
<evidence type="ECO:0000256" key="9">
    <source>
        <dbReference type="RuleBase" id="RU003357"/>
    </source>
</evidence>
<keyword evidence="6 8" id="KW-0472">Membrane</keyword>
<dbReference type="RefSeq" id="WP_304436345.1">
    <property type="nucleotide sequence ID" value="NZ_JAUKUC010000001.1"/>
</dbReference>
<dbReference type="PROSITE" id="PS52016">
    <property type="entry name" value="TONB_DEPENDENT_REC_3"/>
    <property type="match status" value="1"/>
</dbReference>
<organism evidence="12 13">
    <name type="scientific">Maribacter confluentis</name>
    <dbReference type="NCBI Taxonomy" id="1656093"/>
    <lineage>
        <taxon>Bacteria</taxon>
        <taxon>Pseudomonadati</taxon>
        <taxon>Bacteroidota</taxon>
        <taxon>Flavobacteriia</taxon>
        <taxon>Flavobacteriales</taxon>
        <taxon>Flavobacteriaceae</taxon>
        <taxon>Maribacter</taxon>
    </lineage>
</organism>
<evidence type="ECO:0000256" key="5">
    <source>
        <dbReference type="ARBA" id="ARBA00023077"/>
    </source>
</evidence>
<evidence type="ECO:0000256" key="8">
    <source>
        <dbReference type="PROSITE-ProRule" id="PRU01360"/>
    </source>
</evidence>
<evidence type="ECO:0000256" key="1">
    <source>
        <dbReference type="ARBA" id="ARBA00004571"/>
    </source>
</evidence>
<keyword evidence="4 8" id="KW-0812">Transmembrane</keyword>
<name>A0ABT8RS41_9FLAO</name>
<proteinExistence type="inferred from homology"/>
<keyword evidence="7 8" id="KW-0998">Cell outer membrane</keyword>
<comment type="caution">
    <text evidence="12">The sequence shown here is derived from an EMBL/GenBank/DDBJ whole genome shotgun (WGS) entry which is preliminary data.</text>
</comment>
<feature type="domain" description="TonB-dependent receptor plug" evidence="11">
    <location>
        <begin position="157"/>
        <end position="233"/>
    </location>
</feature>
<dbReference type="Proteomes" id="UP001168579">
    <property type="component" value="Unassembled WGS sequence"/>
</dbReference>
<accession>A0ABT8RS41</accession>
<dbReference type="Gene3D" id="2.170.130.10">
    <property type="entry name" value="TonB-dependent receptor, plug domain"/>
    <property type="match status" value="1"/>
</dbReference>
<dbReference type="EMBL" id="JAUKUC010000001">
    <property type="protein sequence ID" value="MDO1513448.1"/>
    <property type="molecule type" value="Genomic_DNA"/>
</dbReference>
<keyword evidence="5 9" id="KW-0798">TonB box</keyword>
<dbReference type="Pfam" id="PF13715">
    <property type="entry name" value="CarbopepD_reg_2"/>
    <property type="match status" value="1"/>
</dbReference>
<evidence type="ECO:0000256" key="3">
    <source>
        <dbReference type="ARBA" id="ARBA00022452"/>
    </source>
</evidence>
<dbReference type="Pfam" id="PF00593">
    <property type="entry name" value="TonB_dep_Rec_b-barrel"/>
    <property type="match status" value="1"/>
</dbReference>
<reference evidence="12" key="1">
    <citation type="journal article" date="2014" name="Int. J. Syst. Evol. Microbiol.">
        <title>Complete genome of a new Firmicutes species belonging to the dominant human colonic microbiota ('Ruminococcus bicirculans') reveals two chromosomes and a selective capacity to utilize plant glucans.</title>
        <authorList>
            <consortium name="NISC Comparative Sequencing Program"/>
            <person name="Wegmann U."/>
            <person name="Louis P."/>
            <person name="Goesmann A."/>
            <person name="Henrissat B."/>
            <person name="Duncan S.H."/>
            <person name="Flint H.J."/>
        </authorList>
    </citation>
    <scope>NUCLEOTIDE SEQUENCE</scope>
    <source>
        <strain evidence="12">CECT 8869</strain>
    </source>
</reference>
<keyword evidence="2 8" id="KW-0813">Transport</keyword>
<evidence type="ECO:0000256" key="6">
    <source>
        <dbReference type="ARBA" id="ARBA00023136"/>
    </source>
</evidence>